<dbReference type="InterPro" id="IPR011701">
    <property type="entry name" value="MFS"/>
</dbReference>
<feature type="transmembrane region" description="Helical" evidence="7">
    <location>
        <begin position="308"/>
        <end position="336"/>
    </location>
</feature>
<dbReference type="InterPro" id="IPR036259">
    <property type="entry name" value="MFS_trans_sf"/>
</dbReference>
<evidence type="ECO:0000256" key="5">
    <source>
        <dbReference type="ARBA" id="ARBA00022989"/>
    </source>
</evidence>
<dbReference type="SUPFAM" id="SSF103473">
    <property type="entry name" value="MFS general substrate transporter"/>
    <property type="match status" value="1"/>
</dbReference>
<evidence type="ECO:0000313" key="10">
    <source>
        <dbReference type="Proteomes" id="UP000186917"/>
    </source>
</evidence>
<feature type="transmembrane region" description="Helical" evidence="7">
    <location>
        <begin position="219"/>
        <end position="238"/>
    </location>
</feature>
<organism evidence="9 10">
    <name type="scientific">Filimonas lacunae</name>
    <dbReference type="NCBI Taxonomy" id="477680"/>
    <lineage>
        <taxon>Bacteria</taxon>
        <taxon>Pseudomonadati</taxon>
        <taxon>Bacteroidota</taxon>
        <taxon>Chitinophagia</taxon>
        <taxon>Chitinophagales</taxon>
        <taxon>Chitinophagaceae</taxon>
        <taxon>Filimonas</taxon>
    </lineage>
</organism>
<reference evidence="10" key="1">
    <citation type="submission" date="2017-01" db="EMBL/GenBank/DDBJ databases">
        <authorList>
            <person name="Varghese N."/>
            <person name="Submissions S."/>
        </authorList>
    </citation>
    <scope>NUCLEOTIDE SEQUENCE [LARGE SCALE GENOMIC DNA]</scope>
    <source>
        <strain evidence="10">DSM 21054</strain>
    </source>
</reference>
<dbReference type="InterPro" id="IPR050171">
    <property type="entry name" value="MFS_Transporters"/>
</dbReference>
<name>A0A1N7N174_9BACT</name>
<evidence type="ECO:0000256" key="2">
    <source>
        <dbReference type="ARBA" id="ARBA00022448"/>
    </source>
</evidence>
<feature type="transmembrane region" description="Helical" evidence="7">
    <location>
        <begin position="146"/>
        <end position="166"/>
    </location>
</feature>
<dbReference type="Proteomes" id="UP000186917">
    <property type="component" value="Unassembled WGS sequence"/>
</dbReference>
<feature type="transmembrane region" description="Helical" evidence="7">
    <location>
        <begin position="284"/>
        <end position="302"/>
    </location>
</feature>
<feature type="transmembrane region" description="Helical" evidence="7">
    <location>
        <begin position="376"/>
        <end position="394"/>
    </location>
</feature>
<dbReference type="RefSeq" id="WP_076377606.1">
    <property type="nucleotide sequence ID" value="NZ_AP017422.1"/>
</dbReference>
<dbReference type="PANTHER" id="PTHR23517">
    <property type="entry name" value="RESISTANCE PROTEIN MDTM, PUTATIVE-RELATED-RELATED"/>
    <property type="match status" value="1"/>
</dbReference>
<feature type="transmembrane region" description="Helical" evidence="7">
    <location>
        <begin position="258"/>
        <end position="277"/>
    </location>
</feature>
<keyword evidence="10" id="KW-1185">Reference proteome</keyword>
<evidence type="ECO:0000256" key="1">
    <source>
        <dbReference type="ARBA" id="ARBA00004651"/>
    </source>
</evidence>
<dbReference type="EMBL" id="FTOR01000002">
    <property type="protein sequence ID" value="SIS92127.1"/>
    <property type="molecule type" value="Genomic_DNA"/>
</dbReference>
<evidence type="ECO:0000256" key="3">
    <source>
        <dbReference type="ARBA" id="ARBA00022475"/>
    </source>
</evidence>
<feature type="transmembrane region" description="Helical" evidence="7">
    <location>
        <begin position="55"/>
        <end position="75"/>
    </location>
</feature>
<dbReference type="OrthoDB" id="5379144at2"/>
<proteinExistence type="predicted"/>
<dbReference type="Gene3D" id="1.20.1250.20">
    <property type="entry name" value="MFS general substrate transporter like domains"/>
    <property type="match status" value="1"/>
</dbReference>
<dbReference type="PROSITE" id="PS50850">
    <property type="entry name" value="MFS"/>
    <property type="match status" value="1"/>
</dbReference>
<dbReference type="PANTHER" id="PTHR23517:SF2">
    <property type="entry name" value="MULTIDRUG RESISTANCE PROTEIN MDTH"/>
    <property type="match status" value="1"/>
</dbReference>
<keyword evidence="6 7" id="KW-0472">Membrane</keyword>
<comment type="subcellular location">
    <subcellularLocation>
        <location evidence="1">Cell membrane</location>
        <topology evidence="1">Multi-pass membrane protein</topology>
    </subcellularLocation>
</comment>
<dbReference type="STRING" id="477680.SAMN05421788_10298"/>
<feature type="domain" description="Major facilitator superfamily (MFS) profile" evidence="8">
    <location>
        <begin position="1"/>
        <end position="401"/>
    </location>
</feature>
<evidence type="ECO:0000259" key="8">
    <source>
        <dbReference type="PROSITE" id="PS50850"/>
    </source>
</evidence>
<keyword evidence="3" id="KW-1003">Cell membrane</keyword>
<sequence length="409" mass="44800">MFMKIANAYKRSFTGLSRETWLLSSVLLINRCGNMAVPFMSLYVTQSLKRPASDAGIIIALFGVGSVMGSALGGWLTDKIGFRPVQIVAAMVSGIFFLLFGAITHFPTLCCLIVIISLFSDAFRPANFTAIAFYAKKGTETRSNSLNRLAVNVGWAVGASVGGIIASYNYHLLFVVEGTISIMAGLLIVWWLPGAKELVKKAKEHAVDTVALKPWKDKVFVGFVAITCVFSSAFFLMFRVGPLYFKEYWHLDESLIGVMLGFNGVIIALFEMVLVNYIEDKRTLSFFIIAGSLVLAGSYLFLLLPGSIALLALGLSVTCFTIGEILSLPFINTFVIGRSTPANRGQYAAGYALCWSFAQVVGPASGFYLADHWSFHALWVVLSLLLVMCAYSYYRLIGRATPVRQQGYV</sequence>
<feature type="transmembrane region" description="Helical" evidence="7">
    <location>
        <begin position="172"/>
        <end position="193"/>
    </location>
</feature>
<dbReference type="InterPro" id="IPR020846">
    <property type="entry name" value="MFS_dom"/>
</dbReference>
<gene>
    <name evidence="9" type="ORF">SAMN05421788_10298</name>
</gene>
<evidence type="ECO:0000256" key="6">
    <source>
        <dbReference type="ARBA" id="ARBA00023136"/>
    </source>
</evidence>
<keyword evidence="5 7" id="KW-1133">Transmembrane helix</keyword>
<dbReference type="AlphaFoldDB" id="A0A1N7N174"/>
<dbReference type="GO" id="GO:0022857">
    <property type="term" value="F:transmembrane transporter activity"/>
    <property type="evidence" value="ECO:0007669"/>
    <property type="project" value="InterPro"/>
</dbReference>
<evidence type="ECO:0000256" key="7">
    <source>
        <dbReference type="SAM" id="Phobius"/>
    </source>
</evidence>
<accession>A0A1N7N174</accession>
<evidence type="ECO:0000313" key="9">
    <source>
        <dbReference type="EMBL" id="SIS92127.1"/>
    </source>
</evidence>
<feature type="transmembrane region" description="Helical" evidence="7">
    <location>
        <begin position="348"/>
        <end position="370"/>
    </location>
</feature>
<evidence type="ECO:0000256" key="4">
    <source>
        <dbReference type="ARBA" id="ARBA00022692"/>
    </source>
</evidence>
<keyword evidence="2" id="KW-0813">Transport</keyword>
<dbReference type="GO" id="GO:0005886">
    <property type="term" value="C:plasma membrane"/>
    <property type="evidence" value="ECO:0007669"/>
    <property type="project" value="UniProtKB-SubCell"/>
</dbReference>
<protein>
    <submittedName>
        <fullName evidence="9">Predicted arabinose efflux permease, MFS family</fullName>
    </submittedName>
</protein>
<keyword evidence="4 7" id="KW-0812">Transmembrane</keyword>
<dbReference type="Pfam" id="PF07690">
    <property type="entry name" value="MFS_1"/>
    <property type="match status" value="1"/>
</dbReference>